<protein>
    <submittedName>
        <fullName evidence="1">Uncharacterized protein</fullName>
    </submittedName>
</protein>
<reference evidence="1" key="1">
    <citation type="journal article" date="2014" name="Front. Microbiol.">
        <title>High frequency of phylogenetically diverse reductive dehalogenase-homologous genes in deep subseafloor sedimentary metagenomes.</title>
        <authorList>
            <person name="Kawai M."/>
            <person name="Futagami T."/>
            <person name="Toyoda A."/>
            <person name="Takaki Y."/>
            <person name="Nishi S."/>
            <person name="Hori S."/>
            <person name="Arai W."/>
            <person name="Tsubouchi T."/>
            <person name="Morono Y."/>
            <person name="Uchiyama I."/>
            <person name="Ito T."/>
            <person name="Fujiyama A."/>
            <person name="Inagaki F."/>
            <person name="Takami H."/>
        </authorList>
    </citation>
    <scope>NUCLEOTIDE SEQUENCE</scope>
    <source>
        <strain evidence="1">Expedition CK06-06</strain>
    </source>
</reference>
<sequence>MDWTGKSLAEDLAKTKDHRDWMTWVQIPLGSVMWATGHMPRADVLAVRKSFTNPSFTIYEVKVSRSDFNADVNKGKYRIYFADCCQFYFAVPAGLVKKEEVPEGAGLIVRGENGWRVVKSAPRREYTPDVELLLKLLMRGYESQLVEWKQY</sequence>
<organism evidence="1">
    <name type="scientific">marine sediment metagenome</name>
    <dbReference type="NCBI Taxonomy" id="412755"/>
    <lineage>
        <taxon>unclassified sequences</taxon>
        <taxon>metagenomes</taxon>
        <taxon>ecological metagenomes</taxon>
    </lineage>
</organism>
<comment type="caution">
    <text evidence="1">The sequence shown here is derived from an EMBL/GenBank/DDBJ whole genome shotgun (WGS) entry which is preliminary data.</text>
</comment>
<evidence type="ECO:0000313" key="1">
    <source>
        <dbReference type="EMBL" id="GAI89372.1"/>
    </source>
</evidence>
<name>X1S8I7_9ZZZZ</name>
<proteinExistence type="predicted"/>
<dbReference type="EMBL" id="BARW01020217">
    <property type="protein sequence ID" value="GAI89372.1"/>
    <property type="molecule type" value="Genomic_DNA"/>
</dbReference>
<feature type="non-terminal residue" evidence="1">
    <location>
        <position position="151"/>
    </location>
</feature>
<dbReference type="AlphaFoldDB" id="X1S8I7"/>
<accession>X1S8I7</accession>
<dbReference type="Pfam" id="PF06319">
    <property type="entry name" value="MmcB-like"/>
    <property type="match status" value="1"/>
</dbReference>
<dbReference type="InterPro" id="IPR009394">
    <property type="entry name" value="MmcB-like"/>
</dbReference>
<gene>
    <name evidence="1" type="ORF">S12H4_34200</name>
</gene>